<proteinExistence type="inferred from homology"/>
<dbReference type="AlphaFoldDB" id="A0AAD9KF73"/>
<sequence length="560" mass="66773">MPGSAISAGSGSITSSGSRRAKTKHYRAVAANSQVDESLFGTPHREHKRQQMLDKQLGEIPEVTIEREARERIIKRSAGKNKKQARETVQVITKDLIRNLIVPQEDPSGYSVILPNTEYYRIRSAARVLTEEEKNQQIEELKRLKQRLQDEVEERKNYMKMMDLKRQKNEKLSELEEEEREKGEYLRKKANEQLQEQEDEIKKLNELILNAKCHAIRDAQILEKEQIKKEMTEEEKRLDEMMEVDRINSIKIDSEIEKTRKEQRLLGAMKIMEQIQENEQDRLLELERKDHENRAMQVYLDKLCEEEAEKLDKRREEQNLLREELNQCNTDIIRRKALDQEQDKMLEAKVLEYQKAKAEREAAYEKEQEKIRIEKEREVARLRALQERARDEQSERDALRAKRAQEQAEREWRSKEATEARHKAETEAMLKQARAQQMSQKEHFLAVQAQRERADFERVLRAQQELVEKEKREDMQKRKARVVYADQVRDQIKEREHQRVSERNAFFEEGVKLDEEAKQRRARLEEIKKKKLNELKAAGIHEKYLNQIERKINRPQHIAT</sequence>
<comment type="subcellular location">
    <subcellularLocation>
        <location evidence="1">Cell projection</location>
        <location evidence="1">Cilium</location>
        <location evidence="1">Flagellum</location>
    </subcellularLocation>
</comment>
<organism evidence="11 12">
    <name type="scientific">Paralvinella palmiformis</name>
    <dbReference type="NCBI Taxonomy" id="53620"/>
    <lineage>
        <taxon>Eukaryota</taxon>
        <taxon>Metazoa</taxon>
        <taxon>Spiralia</taxon>
        <taxon>Lophotrochozoa</taxon>
        <taxon>Annelida</taxon>
        <taxon>Polychaeta</taxon>
        <taxon>Sedentaria</taxon>
        <taxon>Canalipalpata</taxon>
        <taxon>Terebellida</taxon>
        <taxon>Terebelliformia</taxon>
        <taxon>Alvinellidae</taxon>
        <taxon>Paralvinella</taxon>
    </lineage>
</organism>
<evidence type="ECO:0000256" key="1">
    <source>
        <dbReference type="ARBA" id="ARBA00004230"/>
    </source>
</evidence>
<comment type="similarity">
    <text evidence="6">Belongs to the CFAP45 family.</text>
</comment>
<dbReference type="InterPro" id="IPR033253">
    <property type="entry name" value="CFAP45"/>
</dbReference>
<comment type="caution">
    <text evidence="11">The sequence shown here is derived from an EMBL/GenBank/DDBJ whole genome shotgun (WGS) entry which is preliminary data.</text>
</comment>
<feature type="region of interest" description="Disordered" evidence="9">
    <location>
        <begin position="402"/>
        <end position="421"/>
    </location>
</feature>
<evidence type="ECO:0000313" key="11">
    <source>
        <dbReference type="EMBL" id="KAK2169970.1"/>
    </source>
</evidence>
<keyword evidence="2" id="KW-0282">Flagellum</keyword>
<feature type="coiled-coil region" evidence="8">
    <location>
        <begin position="127"/>
        <end position="244"/>
    </location>
</feature>
<feature type="domain" description="Trichohyalin-plectin-homology" evidence="10">
    <location>
        <begin position="194"/>
        <end position="539"/>
    </location>
</feature>
<evidence type="ECO:0000256" key="7">
    <source>
        <dbReference type="ARBA" id="ARBA00034142"/>
    </source>
</evidence>
<evidence type="ECO:0000256" key="2">
    <source>
        <dbReference type="ARBA" id="ARBA00022846"/>
    </source>
</evidence>
<dbReference type="Proteomes" id="UP001208570">
    <property type="component" value="Unassembled WGS sequence"/>
</dbReference>
<dbReference type="InterPro" id="IPR043597">
    <property type="entry name" value="TPH_dom"/>
</dbReference>
<evidence type="ECO:0000313" key="12">
    <source>
        <dbReference type="Proteomes" id="UP001208570"/>
    </source>
</evidence>
<evidence type="ECO:0000256" key="3">
    <source>
        <dbReference type="ARBA" id="ARBA00023054"/>
    </source>
</evidence>
<keyword evidence="5" id="KW-0966">Cell projection</keyword>
<keyword evidence="12" id="KW-1185">Reference proteome</keyword>
<evidence type="ECO:0000256" key="5">
    <source>
        <dbReference type="ARBA" id="ARBA00023273"/>
    </source>
</evidence>
<evidence type="ECO:0000256" key="4">
    <source>
        <dbReference type="ARBA" id="ARBA00023069"/>
    </source>
</evidence>
<feature type="region of interest" description="Disordered" evidence="9">
    <location>
        <begin position="1"/>
        <end position="58"/>
    </location>
</feature>
<name>A0AAD9KF73_9ANNE</name>
<dbReference type="PANTHER" id="PTHR15504:SF0">
    <property type="entry name" value="CILIA- AND FLAGELLA-ASSOCIATED PROTEIN 45"/>
    <property type="match status" value="1"/>
</dbReference>
<gene>
    <name evidence="11" type="ORF">LSH36_5g04018</name>
</gene>
<evidence type="ECO:0000259" key="10">
    <source>
        <dbReference type="Pfam" id="PF13868"/>
    </source>
</evidence>
<protein>
    <recommendedName>
        <fullName evidence="7">Cilia- and flagella-associated protein 45</fullName>
    </recommendedName>
</protein>
<keyword evidence="4" id="KW-0969">Cilium</keyword>
<reference evidence="11" key="1">
    <citation type="journal article" date="2023" name="Mol. Biol. Evol.">
        <title>Third-Generation Sequencing Reveals the Adaptive Role of the Epigenome in Three Deep-Sea Polychaetes.</title>
        <authorList>
            <person name="Perez M."/>
            <person name="Aroh O."/>
            <person name="Sun Y."/>
            <person name="Lan Y."/>
            <person name="Juniper S.K."/>
            <person name="Young C.R."/>
            <person name="Angers B."/>
            <person name="Qian P.Y."/>
        </authorList>
    </citation>
    <scope>NUCLEOTIDE SEQUENCE</scope>
    <source>
        <strain evidence="11">P08H-3</strain>
    </source>
</reference>
<dbReference type="Pfam" id="PF13868">
    <property type="entry name" value="TPH"/>
    <property type="match status" value="1"/>
</dbReference>
<evidence type="ECO:0000256" key="9">
    <source>
        <dbReference type="SAM" id="MobiDB-lite"/>
    </source>
</evidence>
<evidence type="ECO:0000256" key="8">
    <source>
        <dbReference type="SAM" id="Coils"/>
    </source>
</evidence>
<accession>A0AAD9KF73</accession>
<dbReference type="GO" id="GO:0031514">
    <property type="term" value="C:motile cilium"/>
    <property type="evidence" value="ECO:0007669"/>
    <property type="project" value="UniProtKB-SubCell"/>
</dbReference>
<dbReference type="PANTHER" id="PTHR15504">
    <property type="entry name" value="NASOPHARYNGEAL EPITHELIUM SPECIFIC PROTEIN 1"/>
    <property type="match status" value="1"/>
</dbReference>
<keyword evidence="3 8" id="KW-0175">Coiled coil</keyword>
<evidence type="ECO:0000256" key="6">
    <source>
        <dbReference type="ARBA" id="ARBA00034116"/>
    </source>
</evidence>
<feature type="coiled-coil region" evidence="8">
    <location>
        <begin position="446"/>
        <end position="473"/>
    </location>
</feature>
<feature type="compositionally biased region" description="Low complexity" evidence="9">
    <location>
        <begin position="1"/>
        <end position="18"/>
    </location>
</feature>
<dbReference type="EMBL" id="JAODUP010000005">
    <property type="protein sequence ID" value="KAK2169970.1"/>
    <property type="molecule type" value="Genomic_DNA"/>
</dbReference>